<protein>
    <submittedName>
        <fullName evidence="4">DUF814 domain-containing protein</fullName>
    </submittedName>
</protein>
<gene>
    <name evidence="4" type="ORF">GM415_12650</name>
</gene>
<dbReference type="GO" id="GO:0000049">
    <property type="term" value="F:tRNA binding"/>
    <property type="evidence" value="ECO:0007669"/>
    <property type="project" value="TreeGrafter"/>
</dbReference>
<feature type="region of interest" description="Disordered" evidence="2">
    <location>
        <begin position="354"/>
        <end position="374"/>
    </location>
</feature>
<dbReference type="Pfam" id="PF05670">
    <property type="entry name" value="NFACT-R_1"/>
    <property type="match status" value="1"/>
</dbReference>
<evidence type="ECO:0000256" key="2">
    <source>
        <dbReference type="SAM" id="MobiDB-lite"/>
    </source>
</evidence>
<accession>A0A6I6JTG1</accession>
<dbReference type="Pfam" id="PF05833">
    <property type="entry name" value="NFACT_N"/>
    <property type="match status" value="1"/>
</dbReference>
<keyword evidence="5" id="KW-1185">Reference proteome</keyword>
<feature type="domain" description="NFACT RNA-binding" evidence="3">
    <location>
        <begin position="383"/>
        <end position="485"/>
    </location>
</feature>
<dbReference type="KEGG" id="psel:GM415_12650"/>
<evidence type="ECO:0000313" key="4">
    <source>
        <dbReference type="EMBL" id="QGY40944.1"/>
    </source>
</evidence>
<evidence type="ECO:0000313" key="5">
    <source>
        <dbReference type="Proteomes" id="UP000428328"/>
    </source>
</evidence>
<evidence type="ECO:0000256" key="1">
    <source>
        <dbReference type="SAM" id="Coils"/>
    </source>
</evidence>
<keyword evidence="1" id="KW-0175">Coiled coil</keyword>
<dbReference type="Gene3D" id="2.30.310.10">
    <property type="entry name" value="ibrinogen binding protein from staphylococcus aureus domain"/>
    <property type="match status" value="1"/>
</dbReference>
<reference evidence="4 5" key="1">
    <citation type="submission" date="2019-11" db="EMBL/GenBank/DDBJ databases">
        <authorList>
            <person name="Zheng R.K."/>
            <person name="Sun C.M."/>
        </authorList>
    </citation>
    <scope>NUCLEOTIDE SEQUENCE [LARGE SCALE GENOMIC DNA]</scope>
    <source>
        <strain evidence="4 5">SRB007</strain>
    </source>
</reference>
<dbReference type="InterPro" id="IPR008532">
    <property type="entry name" value="NFACT_RNA-bd"/>
</dbReference>
<dbReference type="AlphaFoldDB" id="A0A6I6JTG1"/>
<dbReference type="PANTHER" id="PTHR15239:SF6">
    <property type="entry name" value="RIBOSOME QUALITY CONTROL COMPLEX SUBUNIT NEMF"/>
    <property type="match status" value="1"/>
</dbReference>
<dbReference type="GO" id="GO:1990112">
    <property type="term" value="C:RQC complex"/>
    <property type="evidence" value="ECO:0007669"/>
    <property type="project" value="TreeGrafter"/>
</dbReference>
<name>A0A6I6JTG1_9BACT</name>
<dbReference type="EMBL" id="CP046400">
    <property type="protein sequence ID" value="QGY40944.1"/>
    <property type="molecule type" value="Genomic_DNA"/>
</dbReference>
<proteinExistence type="predicted"/>
<dbReference type="PANTHER" id="PTHR15239">
    <property type="entry name" value="NUCLEAR EXPORT MEDIATOR FACTOR NEMF"/>
    <property type="match status" value="1"/>
</dbReference>
<dbReference type="Proteomes" id="UP000428328">
    <property type="component" value="Chromosome"/>
</dbReference>
<dbReference type="GO" id="GO:0043023">
    <property type="term" value="F:ribosomal large subunit binding"/>
    <property type="evidence" value="ECO:0007669"/>
    <property type="project" value="TreeGrafter"/>
</dbReference>
<evidence type="ECO:0000259" key="3">
    <source>
        <dbReference type="Pfam" id="PF05670"/>
    </source>
</evidence>
<dbReference type="RefSeq" id="WP_158948730.1">
    <property type="nucleotide sequence ID" value="NZ_CP046400.1"/>
</dbReference>
<organism evidence="4 5">
    <name type="scientific">Pseudodesulfovibrio cashew</name>
    <dbReference type="NCBI Taxonomy" id="2678688"/>
    <lineage>
        <taxon>Bacteria</taxon>
        <taxon>Pseudomonadati</taxon>
        <taxon>Thermodesulfobacteriota</taxon>
        <taxon>Desulfovibrionia</taxon>
        <taxon>Desulfovibrionales</taxon>
        <taxon>Desulfovibrionaceae</taxon>
    </lineage>
</organism>
<dbReference type="GO" id="GO:0072344">
    <property type="term" value="P:rescue of stalled ribosome"/>
    <property type="evidence" value="ECO:0007669"/>
    <property type="project" value="TreeGrafter"/>
</dbReference>
<sequence length="505" mass="57358">MEANFFRFLAAELGTLLTDRRIDKVFGPAPGVWTIKIQNPGEPMHLLFRPAKPAGHLFISPIKPVNPQQVPAMAMWFRKRLRNRRILGFHTDWPNLRLALELSPRSDPPCGPFLILDARNGMELADELPPEFDAQPEWPALEDVLADEEIWREYPHISPPLRKALTKLDHNEALGLYLSVASGTTQNFYLAQTARGWQPPLAWSTGAKEEDCFSSALDAANAHGERTLFPLMEMEEEKPAQTLLKRARKKVRRNLARLDEEEARLQKLAAEKRKAEAMQAELYRFKDKEGLETVTVTHPELGEMTVELNPHLTPTENMERYFRMADKAERGFPHIRRRRKELLAELKRLEDGTLPEFQLPSKEERGPDGPPPLPKRYKGLAVSLFRSSDGFTIIRGKNKQANHQMLSKAASPFDYWFHIADGPSSHVILKRDHPGHEVPESTLAEAAILCGLKSYRRDDGKAEIMYALVKDVRKVKGFAQGQVMVDAKQGSLRVDLDPSLEEKLA</sequence>
<feature type="coiled-coil region" evidence="1">
    <location>
        <begin position="241"/>
        <end position="288"/>
    </location>
</feature>
<dbReference type="InterPro" id="IPR051608">
    <property type="entry name" value="RQC_Subunit_NEMF"/>
</dbReference>